<reference evidence="3" key="1">
    <citation type="submission" date="2019-11" db="EMBL/GenBank/DDBJ databases">
        <title>Whole genome comparisons of Staphylococcus agnetis isolates from cattle and chickens.</title>
        <authorList>
            <person name="Rhoads D."/>
            <person name="Shwani A."/>
            <person name="Adkins P."/>
            <person name="Calcutt M."/>
            <person name="Middleton J."/>
        </authorList>
    </citation>
    <scope>NUCLEOTIDE SEQUENCE</scope>
    <source>
        <strain evidence="3">1387</strain>
    </source>
</reference>
<feature type="region of interest" description="Disordered" evidence="1">
    <location>
        <begin position="26"/>
        <end position="49"/>
    </location>
</feature>
<dbReference type="RefSeq" id="WP_209070910.1">
    <property type="nucleotide sequence ID" value="NZ_WMFL01000064.1"/>
</dbReference>
<gene>
    <name evidence="3" type="ORF">GLV84_05015</name>
</gene>
<dbReference type="EC" id="1.1.1.205" evidence="3"/>
<name>A0AAW9YVY9_9STAP</name>
<comment type="caution">
    <text evidence="3">The sequence shown here is derived from an EMBL/GenBank/DDBJ whole genome shotgun (WGS) entry which is preliminary data.</text>
</comment>
<feature type="non-terminal residue" evidence="3">
    <location>
        <position position="1"/>
    </location>
</feature>
<keyword evidence="3" id="KW-0560">Oxidoreductase</keyword>
<dbReference type="AlphaFoldDB" id="A0AAW9YVY9"/>
<dbReference type="SUPFAM" id="SSF51412">
    <property type="entry name" value="Inosine monophosphate dehydrogenase (IMPDH)"/>
    <property type="match status" value="1"/>
</dbReference>
<evidence type="ECO:0000259" key="2">
    <source>
        <dbReference type="Pfam" id="PF00478"/>
    </source>
</evidence>
<proteinExistence type="predicted"/>
<dbReference type="Proteomes" id="UP000646308">
    <property type="component" value="Unassembled WGS sequence"/>
</dbReference>
<dbReference type="EMBL" id="WMFL01000064">
    <property type="protein sequence ID" value="NJI02220.1"/>
    <property type="molecule type" value="Genomic_DNA"/>
</dbReference>
<evidence type="ECO:0000313" key="4">
    <source>
        <dbReference type="Proteomes" id="UP000646308"/>
    </source>
</evidence>
<dbReference type="InterPro" id="IPR001093">
    <property type="entry name" value="IMP_DH_GMPRt"/>
</dbReference>
<dbReference type="GO" id="GO:0003938">
    <property type="term" value="F:IMP dehydrogenase activity"/>
    <property type="evidence" value="ECO:0007669"/>
    <property type="project" value="UniProtKB-EC"/>
</dbReference>
<evidence type="ECO:0000256" key="1">
    <source>
        <dbReference type="SAM" id="MobiDB-lite"/>
    </source>
</evidence>
<protein>
    <submittedName>
        <fullName evidence="3">IMP dehydrogenase</fullName>
        <ecNumber evidence="3">1.1.1.205</ecNumber>
    </submittedName>
</protein>
<feature type="domain" description="IMP dehydrogenase/GMP reductase" evidence="2">
    <location>
        <begin position="1"/>
        <end position="36"/>
    </location>
</feature>
<evidence type="ECO:0000313" key="3">
    <source>
        <dbReference type="EMBL" id="NJI02220.1"/>
    </source>
</evidence>
<dbReference type="Gene3D" id="3.20.20.70">
    <property type="entry name" value="Aldolase class I"/>
    <property type="match status" value="1"/>
</dbReference>
<accession>A0AAW9YVY9</accession>
<organism evidence="3 4">
    <name type="scientific">Staphylococcus agnetis</name>
    <dbReference type="NCBI Taxonomy" id="985762"/>
    <lineage>
        <taxon>Bacteria</taxon>
        <taxon>Bacillati</taxon>
        <taxon>Bacillota</taxon>
        <taxon>Bacilli</taxon>
        <taxon>Bacillales</taxon>
        <taxon>Staphylococcaceae</taxon>
        <taxon>Staphylococcus</taxon>
    </lineage>
</organism>
<sequence>VKSGMGYTGSKDLETLREEAQFTKMSAAGLAESHPHDVQITKESPNYSF</sequence>
<dbReference type="Pfam" id="PF00478">
    <property type="entry name" value="IMPDH"/>
    <property type="match status" value="1"/>
</dbReference>
<dbReference type="InterPro" id="IPR013785">
    <property type="entry name" value="Aldolase_TIM"/>
</dbReference>